<evidence type="ECO:0000256" key="1">
    <source>
        <dbReference type="ARBA" id="ARBA00004651"/>
    </source>
</evidence>
<dbReference type="InterPro" id="IPR003838">
    <property type="entry name" value="ABC3_permease_C"/>
</dbReference>
<evidence type="ECO:0000256" key="2">
    <source>
        <dbReference type="ARBA" id="ARBA00022475"/>
    </source>
</evidence>
<comment type="subcellular location">
    <subcellularLocation>
        <location evidence="1">Cell membrane</location>
        <topology evidence="1">Multi-pass membrane protein</topology>
    </subcellularLocation>
</comment>
<dbReference type="EMBL" id="WVUD01000008">
    <property type="protein sequence ID" value="MYL82818.1"/>
    <property type="molecule type" value="Genomic_DNA"/>
</dbReference>
<protein>
    <submittedName>
        <fullName evidence="9">FtsX-like permease family protein</fullName>
    </submittedName>
</protein>
<keyword evidence="10" id="KW-1185">Reference proteome</keyword>
<comment type="caution">
    <text evidence="9">The sequence shown here is derived from an EMBL/GenBank/DDBJ whole genome shotgun (WGS) entry which is preliminary data.</text>
</comment>
<evidence type="ECO:0000256" key="6">
    <source>
        <dbReference type="SAM" id="Phobius"/>
    </source>
</evidence>
<evidence type="ECO:0000256" key="3">
    <source>
        <dbReference type="ARBA" id="ARBA00022692"/>
    </source>
</evidence>
<dbReference type="OrthoDB" id="9802264at2"/>
<evidence type="ECO:0000313" key="9">
    <source>
        <dbReference type="EMBL" id="MYL82818.1"/>
    </source>
</evidence>
<name>A0A7C9J8H6_9BACT</name>
<proteinExistence type="predicted"/>
<dbReference type="InterPro" id="IPR050250">
    <property type="entry name" value="Macrolide_Exporter_MacB"/>
</dbReference>
<organism evidence="9 10">
    <name type="scientific">Solidesulfovibrio aerotolerans</name>
    <dbReference type="NCBI Taxonomy" id="295255"/>
    <lineage>
        <taxon>Bacteria</taxon>
        <taxon>Pseudomonadati</taxon>
        <taxon>Thermodesulfobacteriota</taxon>
        <taxon>Desulfovibrionia</taxon>
        <taxon>Desulfovibrionales</taxon>
        <taxon>Desulfovibrionaceae</taxon>
        <taxon>Solidesulfovibrio</taxon>
    </lineage>
</organism>
<feature type="transmembrane region" description="Helical" evidence="6">
    <location>
        <begin position="293"/>
        <end position="318"/>
    </location>
</feature>
<evidence type="ECO:0000313" key="10">
    <source>
        <dbReference type="Proteomes" id="UP000482487"/>
    </source>
</evidence>
<evidence type="ECO:0000259" key="8">
    <source>
        <dbReference type="Pfam" id="PF12704"/>
    </source>
</evidence>
<dbReference type="InterPro" id="IPR025857">
    <property type="entry name" value="MacB_PCD"/>
</dbReference>
<dbReference type="PANTHER" id="PTHR30572:SF15">
    <property type="entry name" value="ABC TRANSPORTER PERMEASE"/>
    <property type="match status" value="1"/>
</dbReference>
<evidence type="ECO:0000259" key="7">
    <source>
        <dbReference type="Pfam" id="PF02687"/>
    </source>
</evidence>
<dbReference type="Pfam" id="PF12704">
    <property type="entry name" value="MacB_PCD"/>
    <property type="match status" value="1"/>
</dbReference>
<accession>A0A7C9J8H6</accession>
<feature type="domain" description="ABC3 transporter permease C-terminal" evidence="7">
    <location>
        <begin position="300"/>
        <end position="412"/>
    </location>
</feature>
<sequence length="421" mass="45201">MTAVWRSLGRIPRLLWRVQAMAVMALLAHKARSLFVVAAVAMGIAALTVIIASVDGARRKALEIVDFFGPDAVLVLGGDIENRPVGQRTNTLTWADARAIARSLPGAYAVLPMRSVRAVTLKYGNKNHEAPTVVGATENYAQTWNWPLAEGRDISEDDVKYGAKVALIGDVPARELFGDASPVGRTIFVKNLPVQIIGRLSYRGFTGGGSDASVDDRLIMPISTLTQRFNLNRSYFRGLRVRFIDPELIDAYRDNLRTLLRHEHKLDPSEPDDFTIISASEVLKFLTAFTGGLVAFLGVTAGVAILVGGFVLANLMFLGVSERRMEIGLRKAVGASSTAILVQFLSEAVYLTLAGAVLGVGLGVGLGAFLSRLGLLELRLSPKIFVLSLVAALAIALLFGLRPARKAATLDPIEALRGGGD</sequence>
<keyword evidence="4 6" id="KW-1133">Transmembrane helix</keyword>
<keyword evidence="3 6" id="KW-0812">Transmembrane</keyword>
<keyword evidence="5 6" id="KW-0472">Membrane</keyword>
<dbReference type="Proteomes" id="UP000482487">
    <property type="component" value="Unassembled WGS sequence"/>
</dbReference>
<feature type="domain" description="MacB-like periplasmic core" evidence="8">
    <location>
        <begin position="33"/>
        <end position="258"/>
    </location>
</feature>
<evidence type="ECO:0000256" key="4">
    <source>
        <dbReference type="ARBA" id="ARBA00022989"/>
    </source>
</evidence>
<dbReference type="AlphaFoldDB" id="A0A7C9J8H6"/>
<evidence type="ECO:0000256" key="5">
    <source>
        <dbReference type="ARBA" id="ARBA00023136"/>
    </source>
</evidence>
<gene>
    <name evidence="9" type="ORF">GTA51_06670</name>
</gene>
<feature type="transmembrane region" description="Helical" evidence="6">
    <location>
        <begin position="34"/>
        <end position="54"/>
    </location>
</feature>
<reference evidence="9 10" key="1">
    <citation type="submission" date="2020-01" db="EMBL/GenBank/DDBJ databases">
        <title>Genome sequence of Desulfovibrio aerotolerans DSM 16695(T).</title>
        <authorList>
            <person name="Karnachuk O."/>
            <person name="Avakyan M."/>
            <person name="Mardanov A."/>
            <person name="Kadnikov V."/>
            <person name="Ravin N."/>
        </authorList>
    </citation>
    <scope>NUCLEOTIDE SEQUENCE [LARGE SCALE GENOMIC DNA]</scope>
    <source>
        <strain evidence="9 10">DSM 16695</strain>
    </source>
</reference>
<dbReference type="GO" id="GO:0005886">
    <property type="term" value="C:plasma membrane"/>
    <property type="evidence" value="ECO:0007669"/>
    <property type="project" value="UniProtKB-SubCell"/>
</dbReference>
<dbReference type="GO" id="GO:0022857">
    <property type="term" value="F:transmembrane transporter activity"/>
    <property type="evidence" value="ECO:0007669"/>
    <property type="project" value="TreeGrafter"/>
</dbReference>
<dbReference type="Pfam" id="PF02687">
    <property type="entry name" value="FtsX"/>
    <property type="match status" value="1"/>
</dbReference>
<feature type="transmembrane region" description="Helical" evidence="6">
    <location>
        <begin position="384"/>
        <end position="401"/>
    </location>
</feature>
<dbReference type="PANTHER" id="PTHR30572">
    <property type="entry name" value="MEMBRANE COMPONENT OF TRANSPORTER-RELATED"/>
    <property type="match status" value="1"/>
</dbReference>
<feature type="transmembrane region" description="Helical" evidence="6">
    <location>
        <begin position="339"/>
        <end position="364"/>
    </location>
</feature>
<keyword evidence="2" id="KW-1003">Cell membrane</keyword>
<dbReference type="RefSeq" id="WP_160959719.1">
    <property type="nucleotide sequence ID" value="NZ_WVUD01000008.1"/>
</dbReference>